<dbReference type="PANTHER" id="PTHR34584">
    <property type="entry name" value="NA(+)/H(+) ANTIPORTER SUBUNIT E1"/>
    <property type="match status" value="1"/>
</dbReference>
<dbReference type="AlphaFoldDB" id="A0A1V3A070"/>
<feature type="transmembrane region" description="Helical" evidence="7">
    <location>
        <begin position="57"/>
        <end position="77"/>
    </location>
</feature>
<comment type="subcellular location">
    <subcellularLocation>
        <location evidence="1">Cell membrane</location>
        <topology evidence="1">Multi-pass membrane protein</topology>
    </subcellularLocation>
</comment>
<reference evidence="8 9" key="1">
    <citation type="submission" date="2017-02" db="EMBL/GenBank/DDBJ databases">
        <title>Genomic diversity within the haloalkaliphilic genus Thioalkalivibrio.</title>
        <authorList>
            <person name="Ahn A.-C."/>
            <person name="Meier-Kolthoff J."/>
            <person name="Overmars L."/>
            <person name="Richter M."/>
            <person name="Woyke T."/>
            <person name="Sorokin D.Y."/>
            <person name="Muyzer G."/>
        </authorList>
    </citation>
    <scope>NUCLEOTIDE SEQUENCE [LARGE SCALE GENOMIC DNA]</scope>
    <source>
        <strain evidence="8 9">HL17</strain>
    </source>
</reference>
<evidence type="ECO:0000256" key="7">
    <source>
        <dbReference type="SAM" id="Phobius"/>
    </source>
</evidence>
<dbReference type="GO" id="GO:0005886">
    <property type="term" value="C:plasma membrane"/>
    <property type="evidence" value="ECO:0007669"/>
    <property type="project" value="UniProtKB-SubCell"/>
</dbReference>
<evidence type="ECO:0000313" key="8">
    <source>
        <dbReference type="EMBL" id="OOC10742.1"/>
    </source>
</evidence>
<evidence type="ECO:0000256" key="3">
    <source>
        <dbReference type="ARBA" id="ARBA00022475"/>
    </source>
</evidence>
<proteinExistence type="inferred from homology"/>
<dbReference type="InterPro" id="IPR002758">
    <property type="entry name" value="Cation_antiport_E"/>
</dbReference>
<evidence type="ECO:0000256" key="4">
    <source>
        <dbReference type="ARBA" id="ARBA00022692"/>
    </source>
</evidence>
<dbReference type="RefSeq" id="WP_018946997.1">
    <property type="nucleotide sequence ID" value="NZ_MUZR01000010.1"/>
</dbReference>
<dbReference type="EMBL" id="MUZR01000010">
    <property type="protein sequence ID" value="OOC10742.1"/>
    <property type="molecule type" value="Genomic_DNA"/>
</dbReference>
<comment type="similarity">
    <text evidence="2">Belongs to the CPA3 antiporters (TC 2.A.63) subunit E family.</text>
</comment>
<dbReference type="STRING" id="252474.B1A74_04075"/>
<comment type="caution">
    <text evidence="8">The sequence shown here is derived from an EMBL/GenBank/DDBJ whole genome shotgun (WGS) entry which is preliminary data.</text>
</comment>
<dbReference type="Pfam" id="PF01899">
    <property type="entry name" value="MNHE"/>
    <property type="match status" value="1"/>
</dbReference>
<name>A0A1V3A070_9GAMM</name>
<dbReference type="PANTHER" id="PTHR34584:SF1">
    <property type="entry name" value="NA(+)_H(+) ANTIPORTER SUBUNIT E1"/>
    <property type="match status" value="1"/>
</dbReference>
<sequence length="157" mass="17712">MNLLALNLLLAVAWMMLTGSFTANSLLAGLVFSYLALWVAFNRKADHSSFFWKVPKVISFIGFFIYDLVKANLVVAWDVLTPTHLMKPGVIAFPLRAHTDAQITVLANLISVTPGTLSLDVSTDRKVLYIHAMYLQDEDKLRRELQDLESRVMELID</sequence>
<dbReference type="PIRSF" id="PIRSF019239">
    <property type="entry name" value="MrpE"/>
    <property type="match status" value="1"/>
</dbReference>
<keyword evidence="5 7" id="KW-1133">Transmembrane helix</keyword>
<organism evidence="8 9">
    <name type="scientific">Thioalkalivibrio halophilus</name>
    <dbReference type="NCBI Taxonomy" id="252474"/>
    <lineage>
        <taxon>Bacteria</taxon>
        <taxon>Pseudomonadati</taxon>
        <taxon>Pseudomonadota</taxon>
        <taxon>Gammaproteobacteria</taxon>
        <taxon>Chromatiales</taxon>
        <taxon>Ectothiorhodospiraceae</taxon>
        <taxon>Thioalkalivibrio</taxon>
    </lineage>
</organism>
<dbReference type="Proteomes" id="UP000189177">
    <property type="component" value="Unassembled WGS sequence"/>
</dbReference>
<keyword evidence="3" id="KW-1003">Cell membrane</keyword>
<evidence type="ECO:0000256" key="2">
    <source>
        <dbReference type="ARBA" id="ARBA00006228"/>
    </source>
</evidence>
<keyword evidence="4 7" id="KW-0812">Transmembrane</keyword>
<evidence type="ECO:0000256" key="6">
    <source>
        <dbReference type="ARBA" id="ARBA00023136"/>
    </source>
</evidence>
<evidence type="ECO:0000256" key="1">
    <source>
        <dbReference type="ARBA" id="ARBA00004651"/>
    </source>
</evidence>
<dbReference type="GO" id="GO:0008324">
    <property type="term" value="F:monoatomic cation transmembrane transporter activity"/>
    <property type="evidence" value="ECO:0007669"/>
    <property type="project" value="InterPro"/>
</dbReference>
<evidence type="ECO:0000313" key="9">
    <source>
        <dbReference type="Proteomes" id="UP000189177"/>
    </source>
</evidence>
<accession>A0A1V3A070</accession>
<keyword evidence="9" id="KW-1185">Reference proteome</keyword>
<dbReference type="OrthoDB" id="9807187at2"/>
<gene>
    <name evidence="8" type="ORF">B1A74_04075</name>
</gene>
<keyword evidence="6 7" id="KW-0472">Membrane</keyword>
<evidence type="ECO:0000256" key="5">
    <source>
        <dbReference type="ARBA" id="ARBA00022989"/>
    </source>
</evidence>
<protein>
    <submittedName>
        <fullName evidence="8">Na+/H+ antiporter subunit E</fullName>
    </submittedName>
</protein>